<dbReference type="Proteomes" id="UP000503088">
    <property type="component" value="Chromosome"/>
</dbReference>
<feature type="transmembrane region" description="Helical" evidence="9">
    <location>
        <begin position="331"/>
        <end position="348"/>
    </location>
</feature>
<comment type="subcellular location">
    <subcellularLocation>
        <location evidence="1">Cell membrane</location>
        <topology evidence="1">Multi-pass membrane protein</topology>
    </subcellularLocation>
</comment>
<feature type="compositionally biased region" description="Acidic residues" evidence="8">
    <location>
        <begin position="518"/>
        <end position="529"/>
    </location>
</feature>
<dbReference type="Pfam" id="PF07690">
    <property type="entry name" value="MFS_1"/>
    <property type="match status" value="1"/>
</dbReference>
<accession>A0A7D3XI63</accession>
<feature type="transmembrane region" description="Helical" evidence="9">
    <location>
        <begin position="268"/>
        <end position="291"/>
    </location>
</feature>
<evidence type="ECO:0000256" key="4">
    <source>
        <dbReference type="ARBA" id="ARBA00022475"/>
    </source>
</evidence>
<feature type="transmembrane region" description="Helical" evidence="9">
    <location>
        <begin position="403"/>
        <end position="420"/>
    </location>
</feature>
<keyword evidence="5 9" id="KW-0812">Transmembrane</keyword>
<dbReference type="InterPro" id="IPR020846">
    <property type="entry name" value="MFS_dom"/>
</dbReference>
<evidence type="ECO:0000256" key="1">
    <source>
        <dbReference type="ARBA" id="ARBA00004651"/>
    </source>
</evidence>
<evidence type="ECO:0000256" key="6">
    <source>
        <dbReference type="ARBA" id="ARBA00022989"/>
    </source>
</evidence>
<dbReference type="InterPro" id="IPR036259">
    <property type="entry name" value="MFS_trans_sf"/>
</dbReference>
<keyword evidence="6 9" id="KW-1133">Transmembrane helix</keyword>
<feature type="transmembrane region" description="Helical" evidence="9">
    <location>
        <begin position="224"/>
        <end position="247"/>
    </location>
</feature>
<dbReference type="SUPFAM" id="SSF103473">
    <property type="entry name" value="MFS general substrate transporter"/>
    <property type="match status" value="1"/>
</dbReference>
<feature type="region of interest" description="Disordered" evidence="8">
    <location>
        <begin position="510"/>
        <end position="529"/>
    </location>
</feature>
<keyword evidence="12" id="KW-1185">Reference proteome</keyword>
<feature type="transmembrane region" description="Helical" evidence="9">
    <location>
        <begin position="137"/>
        <end position="156"/>
    </location>
</feature>
<dbReference type="RefSeq" id="WP_173220839.1">
    <property type="nucleotide sequence ID" value="NZ_CP048104.1"/>
</dbReference>
<feature type="transmembrane region" description="Helical" evidence="9">
    <location>
        <begin position="482"/>
        <end position="501"/>
    </location>
</feature>
<reference evidence="11 12" key="1">
    <citation type="submission" date="2020-01" db="EMBL/GenBank/DDBJ databases">
        <authorList>
            <person name="Gulvik C.A."/>
            <person name="Batra D.G."/>
        </authorList>
    </citation>
    <scope>NUCLEOTIDE SEQUENCE [LARGE SCALE GENOMIC DNA]</scope>
    <source>
        <strain evidence="11 12">W9323</strain>
    </source>
</reference>
<dbReference type="PRINTS" id="PR01036">
    <property type="entry name" value="TCRTETB"/>
</dbReference>
<organism evidence="11 12">
    <name type="scientific">Kroppenstedtia pulmonis</name>
    <dbReference type="NCBI Taxonomy" id="1380685"/>
    <lineage>
        <taxon>Bacteria</taxon>
        <taxon>Bacillati</taxon>
        <taxon>Bacillota</taxon>
        <taxon>Bacilli</taxon>
        <taxon>Bacillales</taxon>
        <taxon>Thermoactinomycetaceae</taxon>
        <taxon>Kroppenstedtia</taxon>
    </lineage>
</organism>
<name>A0A7D3XI63_9BACL</name>
<feature type="transmembrane region" description="Helical" evidence="9">
    <location>
        <begin position="103"/>
        <end position="125"/>
    </location>
</feature>
<gene>
    <name evidence="11" type="ORF">GXN76_04330</name>
</gene>
<evidence type="ECO:0000256" key="2">
    <source>
        <dbReference type="ARBA" id="ARBA00008537"/>
    </source>
</evidence>
<dbReference type="PANTHER" id="PTHR42718">
    <property type="entry name" value="MAJOR FACILITATOR SUPERFAMILY MULTIDRUG TRANSPORTER MFSC"/>
    <property type="match status" value="1"/>
</dbReference>
<feature type="transmembrane region" description="Helical" evidence="9">
    <location>
        <begin position="168"/>
        <end position="188"/>
    </location>
</feature>
<evidence type="ECO:0000256" key="7">
    <source>
        <dbReference type="ARBA" id="ARBA00023136"/>
    </source>
</evidence>
<dbReference type="KEGG" id="kpul:GXN76_04330"/>
<feature type="transmembrane region" description="Helical" evidence="9">
    <location>
        <begin position="78"/>
        <end position="97"/>
    </location>
</feature>
<dbReference type="AlphaFoldDB" id="A0A7D3XI63"/>
<evidence type="ECO:0000313" key="11">
    <source>
        <dbReference type="EMBL" id="QKG83779.1"/>
    </source>
</evidence>
<dbReference type="InterPro" id="IPR004638">
    <property type="entry name" value="EmrB-like"/>
</dbReference>
<feature type="domain" description="Major facilitator superfamily (MFS) profile" evidence="10">
    <location>
        <begin position="12"/>
        <end position="505"/>
    </location>
</feature>
<evidence type="ECO:0000256" key="3">
    <source>
        <dbReference type="ARBA" id="ARBA00022448"/>
    </source>
</evidence>
<evidence type="ECO:0000259" key="10">
    <source>
        <dbReference type="PROSITE" id="PS50850"/>
    </source>
</evidence>
<dbReference type="Gene3D" id="1.20.1250.20">
    <property type="entry name" value="MFS general substrate transporter like domains"/>
    <property type="match status" value="1"/>
</dbReference>
<keyword evidence="4" id="KW-1003">Cell membrane</keyword>
<dbReference type="GO" id="GO:0005886">
    <property type="term" value="C:plasma membrane"/>
    <property type="evidence" value="ECO:0007669"/>
    <property type="project" value="UniProtKB-SubCell"/>
</dbReference>
<evidence type="ECO:0000256" key="8">
    <source>
        <dbReference type="SAM" id="MobiDB-lite"/>
    </source>
</evidence>
<feature type="transmembrane region" description="Helical" evidence="9">
    <location>
        <begin position="48"/>
        <end position="66"/>
    </location>
</feature>
<dbReference type="GO" id="GO:0022857">
    <property type="term" value="F:transmembrane transporter activity"/>
    <property type="evidence" value="ECO:0007669"/>
    <property type="project" value="InterPro"/>
</dbReference>
<comment type="similarity">
    <text evidence="2">Belongs to the major facilitator superfamily. EmrB family.</text>
</comment>
<keyword evidence="3" id="KW-0813">Transport</keyword>
<protein>
    <submittedName>
        <fullName evidence="11">MFS transporter</fullName>
    </submittedName>
</protein>
<dbReference type="PROSITE" id="PS50850">
    <property type="entry name" value="MFS"/>
    <property type="match status" value="1"/>
</dbReference>
<dbReference type="Gene3D" id="1.20.1720.10">
    <property type="entry name" value="Multidrug resistance protein D"/>
    <property type="match status" value="1"/>
</dbReference>
<feature type="transmembrane region" description="Helical" evidence="9">
    <location>
        <begin position="200"/>
        <end position="218"/>
    </location>
</feature>
<feature type="transmembrane region" description="Helical" evidence="9">
    <location>
        <begin position="303"/>
        <end position="324"/>
    </location>
</feature>
<evidence type="ECO:0000256" key="5">
    <source>
        <dbReference type="ARBA" id="ARBA00022692"/>
    </source>
</evidence>
<dbReference type="EMBL" id="CP048104">
    <property type="protein sequence ID" value="QKG83779.1"/>
    <property type="molecule type" value="Genomic_DNA"/>
</dbReference>
<dbReference type="InterPro" id="IPR011701">
    <property type="entry name" value="MFS"/>
</dbReference>
<feature type="transmembrane region" description="Helical" evidence="9">
    <location>
        <begin position="360"/>
        <end position="382"/>
    </location>
</feature>
<keyword evidence="7 9" id="KW-0472">Membrane</keyword>
<dbReference type="NCBIfam" id="TIGR00711">
    <property type="entry name" value="efflux_EmrB"/>
    <property type="match status" value="1"/>
</dbReference>
<dbReference type="PANTHER" id="PTHR42718:SF9">
    <property type="entry name" value="MAJOR FACILITATOR SUPERFAMILY MULTIDRUG TRANSPORTER MFSC"/>
    <property type="match status" value="1"/>
</dbReference>
<sequence length="529" mass="57099">MFKENRRVKLLTLGAMCSALFMVFLDSTVVYLALPSIQSSLQSDVSELQWIIDSYSLLLAALLMSGGTIGDRYGRKRIFLAGLVVFTVGSAICALAHTSWLLIIGRIVQGIGAAGVLPGTMSILTQTFTDRVERAQAFGIWSAVSGLAYVIGPFLGGSLVESLGWQSIFYLNIPIGVAGFILTSRIVAESRDPKTHPIDLPGQLLWVLSISGLTFALIEGREWGWTSPLIVTLFTVTLFGLAVFLIVERRSSHPMFPLRYFTNPTFTASVFVAISIGFGLFSVFFILTLFLQQVQGYSAIEAGLRFLPTTIAMIVTAPLAGRLAGRIGSRLPMTTGMTLAGMSLLLFLRVDVNTPYQNWWWIMMLLGMGIGFTMAPMVAAIIGTVPESRSGMASATSSTARELGGLLGIALVGTIVFEQFRNSLEQSLSELDLPQVIQERISSLASQGNMGRMESGGIPEGMDVAAIRSVVEDAFVKGMHNGMLVGGLAMIAGAIVAFLFVRKAHLGSPESYSKPVDVEDFTEEESMKL</sequence>
<proteinExistence type="inferred from homology"/>
<evidence type="ECO:0000313" key="12">
    <source>
        <dbReference type="Proteomes" id="UP000503088"/>
    </source>
</evidence>
<evidence type="ECO:0000256" key="9">
    <source>
        <dbReference type="SAM" id="Phobius"/>
    </source>
</evidence>
<dbReference type="CDD" id="cd17321">
    <property type="entry name" value="MFS_MMR_MDR_like"/>
    <property type="match status" value="1"/>
</dbReference>